<dbReference type="InterPro" id="IPR031868">
    <property type="entry name" value="Phage_clamp_gp62"/>
</dbReference>
<dbReference type="Pfam" id="PF16790">
    <property type="entry name" value="Phage_clamp_A"/>
    <property type="match status" value="1"/>
</dbReference>
<dbReference type="Proteomes" id="UP000527815">
    <property type="component" value="Unassembled WGS sequence"/>
</dbReference>
<evidence type="ECO:0000313" key="1">
    <source>
        <dbReference type="EMBL" id="NWJ77113.1"/>
    </source>
</evidence>
<proteinExistence type="predicted"/>
<protein>
    <submittedName>
        <fullName evidence="1">DNA polymerase clamp loader subunit A</fullName>
    </submittedName>
</protein>
<sequence length="138" mass="16534">MSPFDFVKQINYGKINLIDETPELEKEYKQFIINRALSFNHDTVLYANEMNVQNHLDPKLQFDFFLNIIRPKKRYGKWLKRENNGVLELIKEYYKCSYAKAREYSSLLNDSQLDIIKQRIDTGGLKGQNERKYHTNYD</sequence>
<dbReference type="EMBL" id="JACASZ010000009">
    <property type="protein sequence ID" value="NWJ77113.1"/>
    <property type="molecule type" value="Genomic_DNA"/>
</dbReference>
<gene>
    <name evidence="1" type="ORF">HX865_01185</name>
</gene>
<dbReference type="GO" id="GO:0006260">
    <property type="term" value="P:DNA replication"/>
    <property type="evidence" value="ECO:0007669"/>
    <property type="project" value="InterPro"/>
</dbReference>
<dbReference type="AlphaFoldDB" id="A0A7K4N2W7"/>
<organism evidence="1 2">
    <name type="scientific">Marine Group I thaumarchaeote</name>
    <dbReference type="NCBI Taxonomy" id="2511932"/>
    <lineage>
        <taxon>Archaea</taxon>
        <taxon>Nitrososphaerota</taxon>
        <taxon>Marine Group I</taxon>
    </lineage>
</organism>
<dbReference type="GO" id="GO:0003677">
    <property type="term" value="F:DNA binding"/>
    <property type="evidence" value="ECO:0007669"/>
    <property type="project" value="InterPro"/>
</dbReference>
<comment type="caution">
    <text evidence="1">The sequence shown here is derived from an EMBL/GenBank/DDBJ whole genome shotgun (WGS) entry which is preliminary data.</text>
</comment>
<accession>A0A7K4N2W7</accession>
<name>A0A7K4N2W7_9ARCH</name>
<dbReference type="Gene3D" id="1.20.272.50">
    <property type="entry name" value="Bacteriophage clamp loader A subunit, A' domain"/>
    <property type="match status" value="1"/>
</dbReference>
<evidence type="ECO:0000313" key="2">
    <source>
        <dbReference type="Proteomes" id="UP000527815"/>
    </source>
</evidence>
<reference evidence="1 2" key="1">
    <citation type="journal article" date="2019" name="Environ. Microbiol.">
        <title>Genomics insights into ecotype formation of ammonia-oxidizing archaea in the deep ocean.</title>
        <authorList>
            <person name="Wang Y."/>
            <person name="Huang J.M."/>
            <person name="Cui G.J."/>
            <person name="Nunoura T."/>
            <person name="Takaki Y."/>
            <person name="Li W.L."/>
            <person name="Li J."/>
            <person name="Gao Z.M."/>
            <person name="Takai K."/>
            <person name="Zhang A.Q."/>
            <person name="Stepanauskas R."/>
        </authorList>
    </citation>
    <scope>NUCLEOTIDE SEQUENCE [LARGE SCALE GENOMIC DNA]</scope>
    <source>
        <strain evidence="1 2">D1b</strain>
    </source>
</reference>